<dbReference type="AlphaFoldDB" id="A0A5C4XJV1"/>
<dbReference type="Proteomes" id="UP000311605">
    <property type="component" value="Unassembled WGS sequence"/>
</dbReference>
<reference evidence="5 6" key="1">
    <citation type="submission" date="2019-06" db="EMBL/GenBank/DDBJ databases">
        <title>The draft genome of Rhizobium smilacinae PTYR-5.</title>
        <authorList>
            <person name="Liu L."/>
            <person name="Li L."/>
            <person name="Zhang X."/>
        </authorList>
    </citation>
    <scope>NUCLEOTIDE SEQUENCE [LARGE SCALE GENOMIC DNA]</scope>
    <source>
        <strain evidence="5 6">PTYR-5</strain>
    </source>
</reference>
<dbReference type="Gene3D" id="3.40.710.10">
    <property type="entry name" value="DD-peptidase/beta-lactamase superfamily"/>
    <property type="match status" value="1"/>
</dbReference>
<dbReference type="GO" id="GO:0008800">
    <property type="term" value="F:beta-lactamase activity"/>
    <property type="evidence" value="ECO:0007669"/>
    <property type="project" value="UniProtKB-EC"/>
</dbReference>
<evidence type="ECO:0000313" key="6">
    <source>
        <dbReference type="Proteomes" id="UP000311605"/>
    </source>
</evidence>
<evidence type="ECO:0000256" key="3">
    <source>
        <dbReference type="ARBA" id="ARBA00012865"/>
    </source>
</evidence>
<name>A0A5C4XJV1_9HYPH</name>
<dbReference type="SUPFAM" id="SSF56601">
    <property type="entry name" value="beta-lactamase/transpeptidase-like"/>
    <property type="match status" value="1"/>
</dbReference>
<keyword evidence="5" id="KW-0378">Hydrolase</keyword>
<keyword evidence="6" id="KW-1185">Reference proteome</keyword>
<protein>
    <recommendedName>
        <fullName evidence="3">beta-lactamase</fullName>
        <ecNumber evidence="3">3.5.2.6</ecNumber>
    </recommendedName>
</protein>
<dbReference type="EMBL" id="VDMN01000002">
    <property type="protein sequence ID" value="TNM63469.1"/>
    <property type="molecule type" value="Genomic_DNA"/>
</dbReference>
<comment type="caution">
    <text evidence="5">The sequence shown here is derived from an EMBL/GenBank/DDBJ whole genome shotgun (WGS) entry which is preliminary data.</text>
</comment>
<dbReference type="OrthoDB" id="9784149at2"/>
<gene>
    <name evidence="5" type="ORF">FHP24_11675</name>
</gene>
<dbReference type="PANTHER" id="PTHR35333">
    <property type="entry name" value="BETA-LACTAMASE"/>
    <property type="match status" value="1"/>
</dbReference>
<sequence length="287" mass="31149">MDTVTTSGTAADRLNAICDAQPFVTRFMVRNLLTGETFARGAEEETPSASTRKTSIMMAALKAVEEGRLDLDEQITYEARFAEEVASGMFRYLTPGIVISLRDAITGMMVLSDNVCTKMVFERLTLEEVDGYCKSIGMSGTHHRFLIPPLALSPDHALGSVTTTTARDQTFLLQAILDAQTSADAAAKLGCSQALCAYALQTLKNQILRYAIPSRLPFGTVVAHKGGTGKRGRMNAGIVYRDGNPFYIICAFTDDVPQVMADGTPGYTMSLETIGKLSRACWDAFQL</sequence>
<dbReference type="InterPro" id="IPR012338">
    <property type="entry name" value="Beta-lactam/transpept-like"/>
</dbReference>
<accession>A0A5C4XJV1</accession>
<comment type="catalytic activity">
    <reaction evidence="1">
        <text>a beta-lactam + H2O = a substituted beta-amino acid</text>
        <dbReference type="Rhea" id="RHEA:20401"/>
        <dbReference type="ChEBI" id="CHEBI:15377"/>
        <dbReference type="ChEBI" id="CHEBI:35627"/>
        <dbReference type="ChEBI" id="CHEBI:140347"/>
        <dbReference type="EC" id="3.5.2.6"/>
    </reaction>
</comment>
<evidence type="ECO:0000313" key="5">
    <source>
        <dbReference type="EMBL" id="TNM63469.1"/>
    </source>
</evidence>
<dbReference type="GO" id="GO:0046677">
    <property type="term" value="P:response to antibiotic"/>
    <property type="evidence" value="ECO:0007669"/>
    <property type="project" value="InterPro"/>
</dbReference>
<dbReference type="InterPro" id="IPR045155">
    <property type="entry name" value="Beta-lactam_cat"/>
</dbReference>
<feature type="domain" description="Beta-lactamase class A catalytic" evidence="4">
    <location>
        <begin position="27"/>
        <end position="253"/>
    </location>
</feature>
<comment type="similarity">
    <text evidence="2">Belongs to the class-A beta-lactamase family.</text>
</comment>
<proteinExistence type="inferred from homology"/>
<evidence type="ECO:0000259" key="4">
    <source>
        <dbReference type="Pfam" id="PF13354"/>
    </source>
</evidence>
<evidence type="ECO:0000256" key="2">
    <source>
        <dbReference type="ARBA" id="ARBA00009009"/>
    </source>
</evidence>
<dbReference type="EC" id="3.5.2.6" evidence="3"/>
<dbReference type="GO" id="GO:0030655">
    <property type="term" value="P:beta-lactam antibiotic catabolic process"/>
    <property type="evidence" value="ECO:0007669"/>
    <property type="project" value="InterPro"/>
</dbReference>
<dbReference type="Pfam" id="PF13354">
    <property type="entry name" value="Beta-lactamase2"/>
    <property type="match status" value="1"/>
</dbReference>
<evidence type="ECO:0000256" key="1">
    <source>
        <dbReference type="ARBA" id="ARBA00001526"/>
    </source>
</evidence>
<dbReference type="PANTHER" id="PTHR35333:SF3">
    <property type="entry name" value="BETA-LACTAMASE-TYPE TRANSPEPTIDASE FOLD CONTAINING PROTEIN"/>
    <property type="match status" value="1"/>
</dbReference>
<organism evidence="5 6">
    <name type="scientific">Aliirhizobium smilacinae</name>
    <dbReference type="NCBI Taxonomy" id="1395944"/>
    <lineage>
        <taxon>Bacteria</taxon>
        <taxon>Pseudomonadati</taxon>
        <taxon>Pseudomonadota</taxon>
        <taxon>Alphaproteobacteria</taxon>
        <taxon>Hyphomicrobiales</taxon>
        <taxon>Rhizobiaceae</taxon>
        <taxon>Aliirhizobium</taxon>
    </lineage>
</organism>
<dbReference type="InterPro" id="IPR000871">
    <property type="entry name" value="Beta-lactam_class-A"/>
</dbReference>